<dbReference type="Pfam" id="PF00724">
    <property type="entry name" value="Oxidored_FMN"/>
    <property type="match status" value="1"/>
</dbReference>
<dbReference type="RefSeq" id="WP_087612939.1">
    <property type="nucleotide sequence ID" value="NZ_CP092264.1"/>
</dbReference>
<dbReference type="PANTHER" id="PTHR43656:SF2">
    <property type="entry name" value="BINDING OXIDOREDUCTASE, PUTATIVE (AFU_ORTHOLOGUE AFUA_2G08260)-RELATED"/>
    <property type="match status" value="1"/>
</dbReference>
<evidence type="ECO:0000259" key="3">
    <source>
        <dbReference type="Pfam" id="PF00724"/>
    </source>
</evidence>
<dbReference type="InterPro" id="IPR051799">
    <property type="entry name" value="NADH_flavin_oxidoreductase"/>
</dbReference>
<dbReference type="InterPro" id="IPR013785">
    <property type="entry name" value="Aldolase_TIM"/>
</dbReference>
<keyword evidence="1" id="KW-0285">Flavoprotein</keyword>
<keyword evidence="2" id="KW-0560">Oxidoreductase</keyword>
<reference evidence="4 5" key="1">
    <citation type="submission" date="2017-09" db="EMBL/GenBank/DDBJ databases">
        <title>Genome sequence of Lactobacillus brevis D7.</title>
        <authorList>
            <person name="Kwon M.-S."/>
            <person name="Lim S.K."/>
            <person name="Choi H.-J."/>
        </authorList>
    </citation>
    <scope>NUCLEOTIDE SEQUENCE [LARGE SCALE GENOMIC DNA]</scope>
    <source>
        <strain evidence="4 5">D7</strain>
    </source>
</reference>
<dbReference type="Proteomes" id="UP000217918">
    <property type="component" value="Unassembled WGS sequence"/>
</dbReference>
<name>A0A2A3TWG1_LEVBR</name>
<dbReference type="AlphaFoldDB" id="A0A2A3TWG1"/>
<comment type="caution">
    <text evidence="4">The sequence shown here is derived from an EMBL/GenBank/DDBJ whole genome shotgun (WGS) entry which is preliminary data.</text>
</comment>
<proteinExistence type="predicted"/>
<evidence type="ECO:0000256" key="1">
    <source>
        <dbReference type="ARBA" id="ARBA00022630"/>
    </source>
</evidence>
<dbReference type="GO" id="GO:0016491">
    <property type="term" value="F:oxidoreductase activity"/>
    <property type="evidence" value="ECO:0007669"/>
    <property type="project" value="UniProtKB-KW"/>
</dbReference>
<dbReference type="InterPro" id="IPR001155">
    <property type="entry name" value="OxRdtase_FMN_N"/>
</dbReference>
<dbReference type="PANTHER" id="PTHR43656">
    <property type="entry name" value="BINDING OXIDOREDUCTASE, PUTATIVE (AFU_ORTHOLOGUE AFUA_2G08260)-RELATED"/>
    <property type="match status" value="1"/>
</dbReference>
<evidence type="ECO:0000313" key="4">
    <source>
        <dbReference type="EMBL" id="PBQ24573.1"/>
    </source>
</evidence>
<evidence type="ECO:0000256" key="2">
    <source>
        <dbReference type="ARBA" id="ARBA00023002"/>
    </source>
</evidence>
<evidence type="ECO:0000313" key="5">
    <source>
        <dbReference type="Proteomes" id="UP000217918"/>
    </source>
</evidence>
<accession>A0A2A3TWG1</accession>
<dbReference type="Gene3D" id="3.20.20.70">
    <property type="entry name" value="Aldolase class I"/>
    <property type="match status" value="1"/>
</dbReference>
<gene>
    <name evidence="4" type="ORF">CNR29_11330</name>
</gene>
<feature type="domain" description="NADH:flavin oxidoreductase/NADH oxidase N-terminal" evidence="3">
    <location>
        <begin position="21"/>
        <end position="329"/>
    </location>
</feature>
<protein>
    <submittedName>
        <fullName evidence="4">NADH:flavin oxidoreductase</fullName>
    </submittedName>
</protein>
<dbReference type="GO" id="GO:0010181">
    <property type="term" value="F:FMN binding"/>
    <property type="evidence" value="ECO:0007669"/>
    <property type="project" value="InterPro"/>
</dbReference>
<dbReference type="EMBL" id="NVYO01000001">
    <property type="protein sequence ID" value="PBQ24573.1"/>
    <property type="molecule type" value="Genomic_DNA"/>
</dbReference>
<sequence length="330" mass="36450">MSEFGGVDVAGRPYYFAKGLMIRNSICAASIDRQWGLANGAVSRWDCDFHRQHARYVGLDIVGSAYVSTRGCTARGSLSVADDDMISGLQRLATTIHQQGARAILQLVHAGQRAIAVMPDDQWVARGPSSSNTPSIHALSVAQLAMIIEQFGQATRRAMAAGFDGVEIHGANHFLLQQFMSPLTNQRTDSYGGSLVNRLRLPIQIARRVLQEAQSSQRPFIVGYRLSPEERLTGGLELSDQLFLMRCLAALPVDYLSLSLHHYWQLPLTLKSPRPTAVLAKRFIPQVPLMVAGKVVSSRDLNQLADWQIELVGVGRALLRDPQWPRRVQS</sequence>
<organism evidence="4 5">
    <name type="scientific">Levilactobacillus brevis</name>
    <name type="common">Lactobacillus brevis</name>
    <dbReference type="NCBI Taxonomy" id="1580"/>
    <lineage>
        <taxon>Bacteria</taxon>
        <taxon>Bacillati</taxon>
        <taxon>Bacillota</taxon>
        <taxon>Bacilli</taxon>
        <taxon>Lactobacillales</taxon>
        <taxon>Lactobacillaceae</taxon>
        <taxon>Levilactobacillus</taxon>
    </lineage>
</organism>
<dbReference type="SUPFAM" id="SSF51395">
    <property type="entry name" value="FMN-linked oxidoreductases"/>
    <property type="match status" value="1"/>
</dbReference>